<dbReference type="EMBL" id="LFYR01002048">
    <property type="protein sequence ID" value="KMZ57613.1"/>
    <property type="molecule type" value="Genomic_DNA"/>
</dbReference>
<keyword evidence="3" id="KW-1185">Reference proteome</keyword>
<organism evidence="2 3">
    <name type="scientific">Zostera marina</name>
    <name type="common">Eelgrass</name>
    <dbReference type="NCBI Taxonomy" id="29655"/>
    <lineage>
        <taxon>Eukaryota</taxon>
        <taxon>Viridiplantae</taxon>
        <taxon>Streptophyta</taxon>
        <taxon>Embryophyta</taxon>
        <taxon>Tracheophyta</taxon>
        <taxon>Spermatophyta</taxon>
        <taxon>Magnoliopsida</taxon>
        <taxon>Liliopsida</taxon>
        <taxon>Zosteraceae</taxon>
        <taxon>Zostera</taxon>
    </lineage>
</organism>
<proteinExistence type="inferred from homology"/>
<name>A0A0K9NM01_ZOSMR</name>
<evidence type="ECO:0000256" key="1">
    <source>
        <dbReference type="ARBA" id="ARBA00006974"/>
    </source>
</evidence>
<dbReference type="Proteomes" id="UP000036987">
    <property type="component" value="Unassembled WGS sequence"/>
</dbReference>
<dbReference type="PANTHER" id="PTHR35296:SF8">
    <property type="entry name" value="SMALL AUXIN-UP RNA-RELATED"/>
    <property type="match status" value="1"/>
</dbReference>
<protein>
    <submittedName>
        <fullName evidence="2">SAUR-like auxin-responsive protein family</fullName>
    </submittedName>
</protein>
<dbReference type="PANTHER" id="PTHR35296">
    <property type="entry name" value="EXPRESSED PROTEIN"/>
    <property type="match status" value="1"/>
</dbReference>
<sequence>MNKGGAIGRLARLKCMMKRWQNQTKTQQLHQHLLDDDGDCHNAIDAYAPSLNDKRLVNVPAEDMHTVLVGKTRRKYMITSQVAYHPLFRILVQRSSLKLSGGQNVDCYSDQHTDKSEIVVCCEVVLFEHLLWMLENADTSSDSVDELVDFYAC</sequence>
<dbReference type="InterPro" id="IPR003676">
    <property type="entry name" value="SAUR_fam"/>
</dbReference>
<dbReference type="OrthoDB" id="1924524at2759"/>
<reference evidence="3" key="1">
    <citation type="journal article" date="2016" name="Nature">
        <title>The genome of the seagrass Zostera marina reveals angiosperm adaptation to the sea.</title>
        <authorList>
            <person name="Olsen J.L."/>
            <person name="Rouze P."/>
            <person name="Verhelst B."/>
            <person name="Lin Y.-C."/>
            <person name="Bayer T."/>
            <person name="Collen J."/>
            <person name="Dattolo E."/>
            <person name="De Paoli E."/>
            <person name="Dittami S."/>
            <person name="Maumus F."/>
            <person name="Michel G."/>
            <person name="Kersting A."/>
            <person name="Lauritano C."/>
            <person name="Lohaus R."/>
            <person name="Toepel M."/>
            <person name="Tonon T."/>
            <person name="Vanneste K."/>
            <person name="Amirebrahimi M."/>
            <person name="Brakel J."/>
            <person name="Bostroem C."/>
            <person name="Chovatia M."/>
            <person name="Grimwood J."/>
            <person name="Jenkins J.W."/>
            <person name="Jueterbock A."/>
            <person name="Mraz A."/>
            <person name="Stam W.T."/>
            <person name="Tice H."/>
            <person name="Bornberg-Bauer E."/>
            <person name="Green P.J."/>
            <person name="Pearson G.A."/>
            <person name="Procaccini G."/>
            <person name="Duarte C.M."/>
            <person name="Schmutz J."/>
            <person name="Reusch T.B.H."/>
            <person name="Van de Peer Y."/>
        </authorList>
    </citation>
    <scope>NUCLEOTIDE SEQUENCE [LARGE SCALE GENOMIC DNA]</scope>
    <source>
        <strain evidence="3">cv. Finnish</strain>
    </source>
</reference>
<dbReference type="AlphaFoldDB" id="A0A0K9NM01"/>
<gene>
    <name evidence="2" type="ORF">ZOSMA_84G00510</name>
</gene>
<evidence type="ECO:0000313" key="2">
    <source>
        <dbReference type="EMBL" id="KMZ57613.1"/>
    </source>
</evidence>
<comment type="similarity">
    <text evidence="1">Belongs to the ARG7 family.</text>
</comment>
<evidence type="ECO:0000313" key="3">
    <source>
        <dbReference type="Proteomes" id="UP000036987"/>
    </source>
</evidence>
<dbReference type="Pfam" id="PF02519">
    <property type="entry name" value="Auxin_inducible"/>
    <property type="match status" value="1"/>
</dbReference>
<accession>A0A0K9NM01</accession>
<dbReference type="GO" id="GO:0009733">
    <property type="term" value="P:response to auxin"/>
    <property type="evidence" value="ECO:0007669"/>
    <property type="project" value="InterPro"/>
</dbReference>
<comment type="caution">
    <text evidence="2">The sequence shown here is derived from an EMBL/GenBank/DDBJ whole genome shotgun (WGS) entry which is preliminary data.</text>
</comment>